<gene>
    <name evidence="3" type="ORF">K239x_46520</name>
</gene>
<feature type="domain" description="DUF4332" evidence="2">
    <location>
        <begin position="387"/>
        <end position="509"/>
    </location>
</feature>
<dbReference type="GO" id="GO:0016788">
    <property type="term" value="F:hydrolase activity, acting on ester bonds"/>
    <property type="evidence" value="ECO:0007669"/>
    <property type="project" value="InterPro"/>
</dbReference>
<dbReference type="SUPFAM" id="SSF48537">
    <property type="entry name" value="Phospholipase C/P1 nuclease"/>
    <property type="match status" value="1"/>
</dbReference>
<reference evidence="3 4" key="1">
    <citation type="submission" date="2019-02" db="EMBL/GenBank/DDBJ databases">
        <title>Deep-cultivation of Planctomycetes and their phenomic and genomic characterization uncovers novel biology.</title>
        <authorList>
            <person name="Wiegand S."/>
            <person name="Jogler M."/>
            <person name="Boedeker C."/>
            <person name="Pinto D."/>
            <person name="Vollmers J."/>
            <person name="Rivas-Marin E."/>
            <person name="Kohn T."/>
            <person name="Peeters S.H."/>
            <person name="Heuer A."/>
            <person name="Rast P."/>
            <person name="Oberbeckmann S."/>
            <person name="Bunk B."/>
            <person name="Jeske O."/>
            <person name="Meyerdierks A."/>
            <person name="Storesund J.E."/>
            <person name="Kallscheuer N."/>
            <person name="Luecker S."/>
            <person name="Lage O.M."/>
            <person name="Pohl T."/>
            <person name="Merkel B.J."/>
            <person name="Hornburger P."/>
            <person name="Mueller R.-W."/>
            <person name="Bruemmer F."/>
            <person name="Labrenz M."/>
            <person name="Spormann A.M."/>
            <person name="Op den Camp H."/>
            <person name="Overmann J."/>
            <person name="Amann R."/>
            <person name="Jetten M.S.M."/>
            <person name="Mascher T."/>
            <person name="Medema M.H."/>
            <person name="Devos D.P."/>
            <person name="Kaster A.-K."/>
            <person name="Ovreas L."/>
            <person name="Rohde M."/>
            <person name="Galperin M.Y."/>
            <person name="Jogler C."/>
        </authorList>
    </citation>
    <scope>NUCLEOTIDE SEQUENCE [LARGE SCALE GENOMIC DNA]</scope>
    <source>
        <strain evidence="3 4">K23_9</strain>
    </source>
</reference>
<evidence type="ECO:0000313" key="4">
    <source>
        <dbReference type="Proteomes" id="UP000319817"/>
    </source>
</evidence>
<name>A0A517NZU8_9BACT</name>
<dbReference type="InterPro" id="IPR029002">
    <property type="entry name" value="PLPC/GPLD1"/>
</dbReference>
<dbReference type="EMBL" id="CP036526">
    <property type="protein sequence ID" value="QDT12641.1"/>
    <property type="molecule type" value="Genomic_DNA"/>
</dbReference>
<evidence type="ECO:0000313" key="3">
    <source>
        <dbReference type="EMBL" id="QDT12641.1"/>
    </source>
</evidence>
<accession>A0A517NZU8</accession>
<evidence type="ECO:0008006" key="5">
    <source>
        <dbReference type="Google" id="ProtNLM"/>
    </source>
</evidence>
<sequence>MSLLIKILQAAHCRSTHQFFVMDALPLVSSPRAQRFGSVLLKHYDAYLIGSKDPDKTFRDFRNHVLHVGDNHWGGAPASAEKWYGKLQREMEAGNWPEAAYSAGVLSHYFTDPLMPLHTAQSEKESVIHRPLEWSVTKSYSKIRKRWQDRNGKTRSFVLPHGPDWLSTSITRGATVAHSYYNELIDRYDLAAGSRNPPQGFDDRSIDILATMFDMAITGWAQVLQRAADESRVPIPDMPLSMTTVMATLGMPSAWVTRRIESNEERSAVQAIFDEYQATGRVKDNLPPEVASVRQERQLDALHSGPPIANEPVAKPAAKPIAVSVPNSTDQAIQTADTQDRATEVLPIDSSDQRVVASAPNVGQRNAAQYRPRKPTLCLADDLVDAPSIGPRTAKRFAVIGIHTVAQFLAESPEQMATDLDTRWTTADRIRDWQAQAMLVCEVASLCGYKSQLLVAVGCRTATTLSQQHPDELHNLISDFAKTTDGDRILRGSKVPQADDVRQWISDASDAKSPRKSA</sequence>
<dbReference type="Pfam" id="PF14229">
    <property type="entry name" value="DUF4332"/>
    <property type="match status" value="1"/>
</dbReference>
<dbReference type="CDD" id="cd10981">
    <property type="entry name" value="ZnPC_S1P1"/>
    <property type="match status" value="1"/>
</dbReference>
<feature type="domain" description="Phospholipase C/D" evidence="1">
    <location>
        <begin position="16"/>
        <end position="140"/>
    </location>
</feature>
<dbReference type="Proteomes" id="UP000319817">
    <property type="component" value="Chromosome"/>
</dbReference>
<evidence type="ECO:0000259" key="2">
    <source>
        <dbReference type="Pfam" id="PF14229"/>
    </source>
</evidence>
<dbReference type="Gene3D" id="1.10.575.10">
    <property type="entry name" value="P1 Nuclease"/>
    <property type="match status" value="1"/>
</dbReference>
<organism evidence="3 4">
    <name type="scientific">Stieleria marina</name>
    <dbReference type="NCBI Taxonomy" id="1930275"/>
    <lineage>
        <taxon>Bacteria</taxon>
        <taxon>Pseudomonadati</taxon>
        <taxon>Planctomycetota</taxon>
        <taxon>Planctomycetia</taxon>
        <taxon>Pirellulales</taxon>
        <taxon>Pirellulaceae</taxon>
        <taxon>Stieleria</taxon>
    </lineage>
</organism>
<dbReference type="Pfam" id="PF00882">
    <property type="entry name" value="Zn_dep_PLPC"/>
    <property type="match status" value="1"/>
</dbReference>
<dbReference type="AlphaFoldDB" id="A0A517NZU8"/>
<dbReference type="OrthoDB" id="268732at2"/>
<dbReference type="InterPro" id="IPR025567">
    <property type="entry name" value="DUF4332"/>
</dbReference>
<evidence type="ECO:0000259" key="1">
    <source>
        <dbReference type="Pfam" id="PF00882"/>
    </source>
</evidence>
<dbReference type="InterPro" id="IPR008947">
    <property type="entry name" value="PLipase_C/P1_nuclease_dom_sf"/>
</dbReference>
<keyword evidence="4" id="KW-1185">Reference proteome</keyword>
<proteinExistence type="predicted"/>
<protein>
    <recommendedName>
        <fullName evidence="5">DUF4332 domain-containing protein</fullName>
    </recommendedName>
</protein>
<dbReference type="RefSeq" id="WP_145420510.1">
    <property type="nucleotide sequence ID" value="NZ_CP036526.1"/>
</dbReference>